<reference evidence="1 2" key="1">
    <citation type="journal article" date="2022" name="Nat. Genet.">
        <title>Improved pea reference genome and pan-genome highlight genomic features and evolutionary characteristics.</title>
        <authorList>
            <person name="Yang T."/>
            <person name="Liu R."/>
            <person name="Luo Y."/>
            <person name="Hu S."/>
            <person name="Wang D."/>
            <person name="Wang C."/>
            <person name="Pandey M.K."/>
            <person name="Ge S."/>
            <person name="Xu Q."/>
            <person name="Li N."/>
            <person name="Li G."/>
            <person name="Huang Y."/>
            <person name="Saxena R.K."/>
            <person name="Ji Y."/>
            <person name="Li M."/>
            <person name="Yan X."/>
            <person name="He Y."/>
            <person name="Liu Y."/>
            <person name="Wang X."/>
            <person name="Xiang C."/>
            <person name="Varshney R.K."/>
            <person name="Ding H."/>
            <person name="Gao S."/>
            <person name="Zong X."/>
        </authorList>
    </citation>
    <scope>NUCLEOTIDE SEQUENCE [LARGE SCALE GENOMIC DNA]</scope>
    <source>
        <strain evidence="1 2">cv. Zhongwan 6</strain>
    </source>
</reference>
<keyword evidence="2" id="KW-1185">Reference proteome</keyword>
<dbReference type="InterPro" id="IPR029063">
    <property type="entry name" value="SAM-dependent_MTases_sf"/>
</dbReference>
<accession>A0A9D4XVZ6</accession>
<dbReference type="Gramene" id="PSAT_LOCUS12884_t1">
    <property type="protein sequence ID" value="CAL5193035.1"/>
    <property type="gene ID" value="PSAT_LOCUS12884"/>
</dbReference>
<evidence type="ECO:0000313" key="1">
    <source>
        <dbReference type="EMBL" id="KAI5427937.1"/>
    </source>
</evidence>
<dbReference type="InterPro" id="IPR005299">
    <property type="entry name" value="MeTrfase_7"/>
</dbReference>
<organism evidence="1 2">
    <name type="scientific">Pisum sativum</name>
    <name type="common">Garden pea</name>
    <name type="synonym">Lathyrus oleraceus</name>
    <dbReference type="NCBI Taxonomy" id="3888"/>
    <lineage>
        <taxon>Eukaryota</taxon>
        <taxon>Viridiplantae</taxon>
        <taxon>Streptophyta</taxon>
        <taxon>Embryophyta</taxon>
        <taxon>Tracheophyta</taxon>
        <taxon>Spermatophyta</taxon>
        <taxon>Magnoliopsida</taxon>
        <taxon>eudicotyledons</taxon>
        <taxon>Gunneridae</taxon>
        <taxon>Pentapetalae</taxon>
        <taxon>rosids</taxon>
        <taxon>fabids</taxon>
        <taxon>Fabales</taxon>
        <taxon>Fabaceae</taxon>
        <taxon>Papilionoideae</taxon>
        <taxon>50 kb inversion clade</taxon>
        <taxon>NPAAA clade</taxon>
        <taxon>Hologalegina</taxon>
        <taxon>IRL clade</taxon>
        <taxon>Fabeae</taxon>
        <taxon>Lathyrus</taxon>
    </lineage>
</organism>
<dbReference type="AlphaFoldDB" id="A0A9D4XVZ6"/>
<dbReference type="EMBL" id="JAMSHJ010000003">
    <property type="protein sequence ID" value="KAI5427937.1"/>
    <property type="molecule type" value="Genomic_DNA"/>
</dbReference>
<evidence type="ECO:0000313" key="2">
    <source>
        <dbReference type="Proteomes" id="UP001058974"/>
    </source>
</evidence>
<comment type="caution">
    <text evidence="1">The sequence shown here is derived from an EMBL/GenBank/DDBJ whole genome shotgun (WGS) entry which is preliminary data.</text>
</comment>
<name>A0A9D4XVZ6_PEA</name>
<proteinExistence type="predicted"/>
<dbReference type="Gene3D" id="3.40.50.150">
    <property type="entry name" value="Vaccinia Virus protein VP39"/>
    <property type="match status" value="1"/>
</dbReference>
<gene>
    <name evidence="1" type="ORF">KIW84_033095</name>
</gene>
<dbReference type="Proteomes" id="UP001058974">
    <property type="component" value="Chromosome 3"/>
</dbReference>
<dbReference type="Pfam" id="PF03492">
    <property type="entry name" value="Methyltransf_7"/>
    <property type="match status" value="1"/>
</dbReference>
<dbReference type="GO" id="GO:0008168">
    <property type="term" value="F:methyltransferase activity"/>
    <property type="evidence" value="ECO:0007669"/>
    <property type="project" value="InterPro"/>
</dbReference>
<dbReference type="PANTHER" id="PTHR31009">
    <property type="entry name" value="S-ADENOSYL-L-METHIONINE:CARBOXYL METHYLTRANSFERASE FAMILY PROTEIN"/>
    <property type="match status" value="1"/>
</dbReference>
<sequence>MTMEHILHMKGGVGETSYANNSSLQRKVIMKVKTIMEENLKLYMCNTTFNSSCKIADLGCSSGPNTLLSILNILNIIHNIGFKLSNETPVIQIYLNDLFGNDFNTIFKLLPDFYKIIEQERGDNIRECFINATPGNFYGRIFPKNYINFFHSSYCLHWLSQAPKDSTKKAKPLNKGKYLCNKNKPSISI</sequence>
<protein>
    <submittedName>
        <fullName evidence="1">Uncharacterized protein</fullName>
    </submittedName>
</protein>
<dbReference type="SUPFAM" id="SSF53335">
    <property type="entry name" value="S-adenosyl-L-methionine-dependent methyltransferases"/>
    <property type="match status" value="1"/>
</dbReference>
<dbReference type="Gramene" id="Psat03G0309500-T1">
    <property type="protein sequence ID" value="KAI5427937.1"/>
    <property type="gene ID" value="KIW84_033095"/>
</dbReference>